<evidence type="ECO:0000256" key="3">
    <source>
        <dbReference type="ARBA" id="ARBA00022884"/>
    </source>
</evidence>
<dbReference type="InterPro" id="IPR051608">
    <property type="entry name" value="RQC_Subunit_NEMF"/>
</dbReference>
<dbReference type="PANTHER" id="PTHR15239:SF6">
    <property type="entry name" value="RIBOSOME QUALITY CONTROL COMPLEX SUBUNIT NEMF"/>
    <property type="match status" value="1"/>
</dbReference>
<evidence type="ECO:0000313" key="8">
    <source>
        <dbReference type="Proteomes" id="UP000051330"/>
    </source>
</evidence>
<dbReference type="EMBL" id="AZEC01000002">
    <property type="protein sequence ID" value="KRL14073.1"/>
    <property type="molecule type" value="Genomic_DNA"/>
</dbReference>
<sequence length="572" mass="64667">MSFDGIFTRAMVQELNSTIIPGKITKIQQPYENEIVLTIRANRHNHPLLLSAHPTYARIQVTDIPYVNPDVPTKFAMTLRKYLDGAIITEVDQVETDRQIHFHFRSRDELGDTQELILVVELMGRHSNIMLVEKESGKILDLIRHVSPEQNRYRLLMPGATYVAPPHEDRRNPLATPVDLSGLTRDMDRKTLQQTFQGLGADTASELVKRLQDKPQDQWTIIWANFFAPIEANNPEPTIAETANDKTIFTPFPYSATTTPVEHYPSLSALLDHYYRDKAQRDRVRQQGSDLLRVVNNTLNKEKTKLGKQEKELAATEKADTYRIKGEVLTTYLNKVDRGMTTITLPNFYNNNAPLKITLSNQLSPSGNAQKYFTKYQKLKNAVQFLNTQIQETKEEVDYLENILSEIQLADPGDLADIKTELVQQGYLRPKKTTGRKKAKRTPLGKPDKFYASDGTQILVGKNNLQNDQLTLHKAAKTDHWLHVQKIPGSHVIVRAADPSPQTLTEAAEIAAYFSKARGSANVPVDTVVVKKVHKPNGAKPGFVIYEGQQTLYVTPKESDIIARQKKPSVTE</sequence>
<comment type="similarity">
    <text evidence="5">Belongs to the NEMF family.</text>
</comment>
<organism evidence="7 8">
    <name type="scientific">Schleiferilactobacillus perolens DSM 12744</name>
    <dbReference type="NCBI Taxonomy" id="1423792"/>
    <lineage>
        <taxon>Bacteria</taxon>
        <taxon>Bacillati</taxon>
        <taxon>Bacillota</taxon>
        <taxon>Bacilli</taxon>
        <taxon>Lactobacillales</taxon>
        <taxon>Lactobacillaceae</taxon>
        <taxon>Schleiferilactobacillus</taxon>
    </lineage>
</organism>
<dbReference type="FunFam" id="2.30.310.10:FF:000004">
    <property type="entry name" value="Fibronectin-binding protein A"/>
    <property type="match status" value="1"/>
</dbReference>
<dbReference type="AlphaFoldDB" id="A0A0R1N2W9"/>
<name>A0A0R1N2W9_9LACO</name>
<evidence type="ECO:0000256" key="4">
    <source>
        <dbReference type="ARBA" id="ARBA00022917"/>
    </source>
</evidence>
<evidence type="ECO:0000259" key="6">
    <source>
        <dbReference type="Pfam" id="PF05670"/>
    </source>
</evidence>
<dbReference type="STRING" id="1423792.FD09_GL001233"/>
<keyword evidence="3 5" id="KW-0694">RNA-binding</keyword>
<reference evidence="7 8" key="1">
    <citation type="journal article" date="2015" name="Genome Announc.">
        <title>Expanding the biotechnology potential of lactobacilli through comparative genomics of 213 strains and associated genera.</title>
        <authorList>
            <person name="Sun Z."/>
            <person name="Harris H.M."/>
            <person name="McCann A."/>
            <person name="Guo C."/>
            <person name="Argimon S."/>
            <person name="Zhang W."/>
            <person name="Yang X."/>
            <person name="Jeffery I.B."/>
            <person name="Cooney J.C."/>
            <person name="Kagawa T.F."/>
            <person name="Liu W."/>
            <person name="Song Y."/>
            <person name="Salvetti E."/>
            <person name="Wrobel A."/>
            <person name="Rasinkangas P."/>
            <person name="Parkhill J."/>
            <person name="Rea M.C."/>
            <person name="O'Sullivan O."/>
            <person name="Ritari J."/>
            <person name="Douillard F.P."/>
            <person name="Paul Ross R."/>
            <person name="Yang R."/>
            <person name="Briner A.E."/>
            <person name="Felis G.E."/>
            <person name="de Vos W.M."/>
            <person name="Barrangou R."/>
            <person name="Klaenhammer T.R."/>
            <person name="Caufield P.W."/>
            <person name="Cui Y."/>
            <person name="Zhang H."/>
            <person name="O'Toole P.W."/>
        </authorList>
    </citation>
    <scope>NUCLEOTIDE SEQUENCE [LARGE SCALE GENOMIC DNA]</scope>
    <source>
        <strain evidence="7 8">DSM 12744</strain>
    </source>
</reference>
<comment type="subunit">
    <text evidence="5">Associates with stalled 50S ribosomal subunits. Binds to RqcP.</text>
</comment>
<dbReference type="GO" id="GO:0043023">
    <property type="term" value="F:ribosomal large subunit binding"/>
    <property type="evidence" value="ECO:0007669"/>
    <property type="project" value="UniProtKB-UniRule"/>
</dbReference>
<keyword evidence="5" id="KW-0175">Coiled coil</keyword>
<dbReference type="GO" id="GO:0000049">
    <property type="term" value="F:tRNA binding"/>
    <property type="evidence" value="ECO:0007669"/>
    <property type="project" value="UniProtKB-UniRule"/>
</dbReference>
<evidence type="ECO:0000313" key="7">
    <source>
        <dbReference type="EMBL" id="KRL14073.1"/>
    </source>
</evidence>
<dbReference type="GO" id="GO:0019843">
    <property type="term" value="F:rRNA binding"/>
    <property type="evidence" value="ECO:0007669"/>
    <property type="project" value="UniProtKB-UniRule"/>
</dbReference>
<dbReference type="Pfam" id="PF05670">
    <property type="entry name" value="NFACT-R_1"/>
    <property type="match status" value="1"/>
</dbReference>
<feature type="coiled-coil region" evidence="5">
    <location>
        <begin position="376"/>
        <end position="410"/>
    </location>
</feature>
<feature type="domain" description="NFACT RNA-binding" evidence="6">
    <location>
        <begin position="450"/>
        <end position="538"/>
    </location>
</feature>
<evidence type="ECO:0000256" key="1">
    <source>
        <dbReference type="ARBA" id="ARBA00022555"/>
    </source>
</evidence>
<keyword evidence="1 5" id="KW-0820">tRNA-binding</keyword>
<evidence type="ECO:0000256" key="2">
    <source>
        <dbReference type="ARBA" id="ARBA00022730"/>
    </source>
</evidence>
<gene>
    <name evidence="5" type="primary">rqcH</name>
    <name evidence="7" type="ORF">FD09_GL001233</name>
</gene>
<dbReference type="GO" id="GO:0072344">
    <property type="term" value="P:rescue of stalled ribosome"/>
    <property type="evidence" value="ECO:0007669"/>
    <property type="project" value="UniProtKB-UniRule"/>
</dbReference>
<keyword evidence="8" id="KW-1185">Reference proteome</keyword>
<dbReference type="HAMAP" id="MF_00844_B">
    <property type="entry name" value="RqcH_B"/>
    <property type="match status" value="1"/>
</dbReference>
<dbReference type="Gene3D" id="2.30.310.10">
    <property type="entry name" value="ibrinogen binding protein from staphylococcus aureus domain"/>
    <property type="match status" value="1"/>
</dbReference>
<dbReference type="Proteomes" id="UP000051330">
    <property type="component" value="Unassembled WGS sequence"/>
</dbReference>
<protein>
    <recommendedName>
        <fullName evidence="5">Rqc2 homolog RqcH</fullName>
        <shortName evidence="5">RqcH</shortName>
    </recommendedName>
</protein>
<evidence type="ECO:0000256" key="5">
    <source>
        <dbReference type="HAMAP-Rule" id="MF_00844"/>
    </source>
</evidence>
<accession>A0A0R1N2W9</accession>
<dbReference type="InterPro" id="IPR043682">
    <property type="entry name" value="RqcH_bacterial"/>
</dbReference>
<comment type="caution">
    <text evidence="7">The sequence shown here is derived from an EMBL/GenBank/DDBJ whole genome shotgun (WGS) entry which is preliminary data.</text>
</comment>
<comment type="function">
    <text evidence="5">Key component of the ribosome quality control system (RQC), a ribosome-associated complex that mediates the extraction of incompletely synthesized nascent chains from stalled ribosomes and their subsequent degradation. RqcH recruits Ala-charged tRNA, and with RqcP directs the elongation of stalled nascent chains on 50S ribosomal subunits, leading to non-templated C-terminal alanine extensions (Ala tail). The Ala tail promotes nascent chain degradation. May add between 1 and at least 8 Ala residues. Binds to stalled 50S ribosomal subunits.</text>
</comment>
<dbReference type="PATRIC" id="fig|1423792.3.peg.1252"/>
<dbReference type="Gene3D" id="3.40.970.40">
    <property type="entry name" value="fibrinogen binding protein from staphylococcus aureus domain like"/>
    <property type="match status" value="1"/>
</dbReference>
<keyword evidence="4 5" id="KW-0648">Protein biosynthesis</keyword>
<keyword evidence="2 5" id="KW-0699">rRNA-binding</keyword>
<dbReference type="GO" id="GO:1990112">
    <property type="term" value="C:RQC complex"/>
    <property type="evidence" value="ECO:0007669"/>
    <property type="project" value="TreeGrafter"/>
</dbReference>
<dbReference type="PANTHER" id="PTHR15239">
    <property type="entry name" value="NUCLEAR EXPORT MEDIATOR FACTOR NEMF"/>
    <property type="match status" value="1"/>
</dbReference>
<dbReference type="InterPro" id="IPR008532">
    <property type="entry name" value="NFACT_RNA-bd"/>
</dbReference>
<proteinExistence type="inferred from homology"/>
<dbReference type="Pfam" id="PF05833">
    <property type="entry name" value="NFACT_N"/>
    <property type="match status" value="1"/>
</dbReference>
<dbReference type="RefSeq" id="WP_057817955.1">
    <property type="nucleotide sequence ID" value="NZ_AZEC01000002.1"/>
</dbReference>
<dbReference type="OrthoDB" id="9766163at2"/>